<comment type="caution">
    <text evidence="1">The sequence shown here is derived from an EMBL/GenBank/DDBJ whole genome shotgun (WGS) entry which is preliminary data.</text>
</comment>
<dbReference type="Pfam" id="PF05610">
    <property type="entry name" value="DUF779"/>
    <property type="match status" value="1"/>
</dbReference>
<dbReference type="PIRSF" id="PIRSF009151">
    <property type="entry name" value="DUF779"/>
    <property type="match status" value="1"/>
</dbReference>
<evidence type="ECO:0000313" key="1">
    <source>
        <dbReference type="EMBL" id="PSL05067.1"/>
    </source>
</evidence>
<dbReference type="EMBL" id="PYGF01000004">
    <property type="protein sequence ID" value="PSL05067.1"/>
    <property type="molecule type" value="Genomic_DNA"/>
</dbReference>
<protein>
    <recommendedName>
        <fullName evidence="3">DUF779 domain-containing protein</fullName>
    </recommendedName>
</protein>
<reference evidence="1 2" key="1">
    <citation type="submission" date="2018-03" db="EMBL/GenBank/DDBJ databases">
        <title>Genomic Encyclopedia of Archaeal and Bacterial Type Strains, Phase II (KMG-II): from individual species to whole genera.</title>
        <authorList>
            <person name="Goeker M."/>
        </authorList>
    </citation>
    <scope>NUCLEOTIDE SEQUENCE [LARGE SCALE GENOMIC DNA]</scope>
    <source>
        <strain evidence="1 2">DSM 28057</strain>
    </source>
</reference>
<gene>
    <name evidence="1" type="ORF">CLV48_104242</name>
</gene>
<proteinExistence type="predicted"/>
<organism evidence="1 2">
    <name type="scientific">Cecembia rubra</name>
    <dbReference type="NCBI Taxonomy" id="1485585"/>
    <lineage>
        <taxon>Bacteria</taxon>
        <taxon>Pseudomonadati</taxon>
        <taxon>Bacteroidota</taxon>
        <taxon>Cytophagia</taxon>
        <taxon>Cytophagales</taxon>
        <taxon>Cyclobacteriaceae</taxon>
        <taxon>Cecembia</taxon>
    </lineage>
</organism>
<dbReference type="OrthoDB" id="3725739at2"/>
<evidence type="ECO:0008006" key="3">
    <source>
        <dbReference type="Google" id="ProtNLM"/>
    </source>
</evidence>
<accession>A0A2P8E6L5</accession>
<keyword evidence="2" id="KW-1185">Reference proteome</keyword>
<dbReference type="RefSeq" id="WP_106567097.1">
    <property type="nucleotide sequence ID" value="NZ_JAUVYL010000111.1"/>
</dbReference>
<name>A0A2P8E6L5_9BACT</name>
<sequence>MITEENNNVRRVLITEEAMKVIDTLRKRFGKELMFHQSGGCCDGSSPMCFEKGDFKVGGNDIWMGKVYDCDFFMSADQFEYWKHTQLTLDVTPGRGSSFSLEIPMGIRFIIRSRIFTMEEIDNLIPTKSGEEYLQEEMEN</sequence>
<evidence type="ECO:0000313" key="2">
    <source>
        <dbReference type="Proteomes" id="UP000240708"/>
    </source>
</evidence>
<dbReference type="Proteomes" id="UP000240708">
    <property type="component" value="Unassembled WGS sequence"/>
</dbReference>
<dbReference type="InterPro" id="IPR008497">
    <property type="entry name" value="DUF779"/>
</dbReference>
<dbReference type="AlphaFoldDB" id="A0A2P8E6L5"/>